<evidence type="ECO:0000313" key="2">
    <source>
        <dbReference type="Proteomes" id="UP000032142"/>
    </source>
</evidence>
<name>A0A0B0N1R5_GOSAR</name>
<organism evidence="1 2">
    <name type="scientific">Gossypium arboreum</name>
    <name type="common">Tree cotton</name>
    <name type="synonym">Gossypium nanking</name>
    <dbReference type="NCBI Taxonomy" id="29729"/>
    <lineage>
        <taxon>Eukaryota</taxon>
        <taxon>Viridiplantae</taxon>
        <taxon>Streptophyta</taxon>
        <taxon>Embryophyta</taxon>
        <taxon>Tracheophyta</taxon>
        <taxon>Spermatophyta</taxon>
        <taxon>Magnoliopsida</taxon>
        <taxon>eudicotyledons</taxon>
        <taxon>Gunneridae</taxon>
        <taxon>Pentapetalae</taxon>
        <taxon>rosids</taxon>
        <taxon>malvids</taxon>
        <taxon>Malvales</taxon>
        <taxon>Malvaceae</taxon>
        <taxon>Malvoideae</taxon>
        <taxon>Gossypium</taxon>
    </lineage>
</organism>
<accession>A0A0B0N1R5</accession>
<protein>
    <submittedName>
        <fullName evidence="1">Uncharacterized protein</fullName>
    </submittedName>
</protein>
<proteinExistence type="predicted"/>
<dbReference type="EMBL" id="JRRC01424179">
    <property type="protein sequence ID" value="KHG05126.1"/>
    <property type="molecule type" value="Genomic_DNA"/>
</dbReference>
<evidence type="ECO:0000313" key="1">
    <source>
        <dbReference type="EMBL" id="KHG05126.1"/>
    </source>
</evidence>
<sequence>MSQHTKSTRPGPPHTGIPHAVSIWQNRSMTHTGGPHACGYLTGLTTGVSHGHVPIEPK</sequence>
<gene>
    <name evidence="1" type="ORF">F383_31441</name>
</gene>
<dbReference type="AlphaFoldDB" id="A0A0B0N1R5"/>
<comment type="caution">
    <text evidence="1">The sequence shown here is derived from an EMBL/GenBank/DDBJ whole genome shotgun (WGS) entry which is preliminary data.</text>
</comment>
<keyword evidence="2" id="KW-1185">Reference proteome</keyword>
<dbReference type="Proteomes" id="UP000032142">
    <property type="component" value="Unassembled WGS sequence"/>
</dbReference>
<reference evidence="2" key="1">
    <citation type="submission" date="2014-09" db="EMBL/GenBank/DDBJ databases">
        <authorList>
            <person name="Mudge J."/>
            <person name="Ramaraj T."/>
            <person name="Lindquist I.E."/>
            <person name="Bharti A.K."/>
            <person name="Sundararajan A."/>
            <person name="Cameron C.T."/>
            <person name="Woodward J.E."/>
            <person name="May G.D."/>
            <person name="Brubaker C."/>
            <person name="Broadhvest J."/>
            <person name="Wilkins T.A."/>
        </authorList>
    </citation>
    <scope>NUCLEOTIDE SEQUENCE</scope>
    <source>
        <strain evidence="2">cv. AKA8401</strain>
    </source>
</reference>